<reference evidence="11 12" key="1">
    <citation type="journal article" date="2013" name="Nat. Commun.">
        <title>Genome analysis reveals insights into physiology and longevity of the Brandt's bat Myotis brandtii.</title>
        <authorList>
            <person name="Seim I."/>
            <person name="Fang X."/>
            <person name="Xiong Z."/>
            <person name="Lobanov A.V."/>
            <person name="Huang Z."/>
            <person name="Ma S."/>
            <person name="Feng Y."/>
            <person name="Turanov A.A."/>
            <person name="Zhu Y."/>
            <person name="Lenz T.L."/>
            <person name="Gerashchenko M.V."/>
            <person name="Fan D."/>
            <person name="Hee Yim S."/>
            <person name="Yao X."/>
            <person name="Jordan D."/>
            <person name="Xiong Y."/>
            <person name="Ma Y."/>
            <person name="Lyapunov A.N."/>
            <person name="Chen G."/>
            <person name="Kulakova O.I."/>
            <person name="Sun Y."/>
            <person name="Lee S.G."/>
            <person name="Bronson R.T."/>
            <person name="Moskalev A.A."/>
            <person name="Sunyaev S.R."/>
            <person name="Zhang G."/>
            <person name="Krogh A."/>
            <person name="Wang J."/>
            <person name="Gladyshev V.N."/>
        </authorList>
    </citation>
    <scope>NUCLEOTIDE SEQUENCE [LARGE SCALE GENOMIC DNA]</scope>
</reference>
<keyword evidence="11" id="KW-0378">Hydrolase</keyword>
<name>S7NNT7_MYOBR</name>
<keyword evidence="11" id="KW-0645">Protease</keyword>
<evidence type="ECO:0000259" key="10">
    <source>
        <dbReference type="Pfam" id="PF00930"/>
    </source>
</evidence>
<dbReference type="Pfam" id="PF00930">
    <property type="entry name" value="DPPIV_N"/>
    <property type="match status" value="1"/>
</dbReference>
<dbReference type="PANTHER" id="PTHR11731:SF20">
    <property type="entry name" value="DIPEPTIDYL AMINOPEPTIDASE-LIKE PROTEIN 6"/>
    <property type="match status" value="1"/>
</dbReference>
<evidence type="ECO:0000256" key="4">
    <source>
        <dbReference type="ARBA" id="ARBA00022692"/>
    </source>
</evidence>
<evidence type="ECO:0000313" key="12">
    <source>
        <dbReference type="Proteomes" id="UP000052978"/>
    </source>
</evidence>
<dbReference type="GO" id="GO:0008076">
    <property type="term" value="C:voltage-gated potassium channel complex"/>
    <property type="evidence" value="ECO:0007669"/>
    <property type="project" value="TreeGrafter"/>
</dbReference>
<dbReference type="AlphaFoldDB" id="S7NNT7"/>
<dbReference type="InterPro" id="IPR050278">
    <property type="entry name" value="Serine_Prot_S9B/DPPIV"/>
</dbReference>
<evidence type="ECO:0000256" key="9">
    <source>
        <dbReference type="ARBA" id="ARBA00023180"/>
    </source>
</evidence>
<keyword evidence="7" id="KW-0472">Membrane</keyword>
<dbReference type="GO" id="GO:0015459">
    <property type="term" value="F:potassium channel regulator activity"/>
    <property type="evidence" value="ECO:0007669"/>
    <property type="project" value="TreeGrafter"/>
</dbReference>
<dbReference type="GO" id="GO:0004177">
    <property type="term" value="F:aminopeptidase activity"/>
    <property type="evidence" value="ECO:0007669"/>
    <property type="project" value="UniProtKB-KW"/>
</dbReference>
<comment type="subcellular location">
    <subcellularLocation>
        <location evidence="1">Cell membrane</location>
        <topology evidence="1">Single-pass type II membrane protein</topology>
    </subcellularLocation>
</comment>
<evidence type="ECO:0000256" key="5">
    <source>
        <dbReference type="ARBA" id="ARBA00022968"/>
    </source>
</evidence>
<dbReference type="SUPFAM" id="SSF82171">
    <property type="entry name" value="DPP6 N-terminal domain-like"/>
    <property type="match status" value="1"/>
</dbReference>
<keyword evidence="5" id="KW-0735">Signal-anchor</keyword>
<keyword evidence="9" id="KW-0325">Glycoprotein</keyword>
<gene>
    <name evidence="11" type="ORF">D623_10012131</name>
</gene>
<keyword evidence="3" id="KW-1003">Cell membrane</keyword>
<evidence type="ECO:0000256" key="3">
    <source>
        <dbReference type="ARBA" id="ARBA00022475"/>
    </source>
</evidence>
<protein>
    <submittedName>
        <fullName evidence="11">Dipeptidyl aminopeptidase-like protein 6</fullName>
    </submittedName>
</protein>
<proteinExistence type="inferred from homology"/>
<keyword evidence="11" id="KW-0031">Aminopeptidase</keyword>
<evidence type="ECO:0000256" key="2">
    <source>
        <dbReference type="ARBA" id="ARBA00006150"/>
    </source>
</evidence>
<keyword evidence="8" id="KW-1015">Disulfide bond</keyword>
<feature type="domain" description="Dipeptidylpeptidase IV N-terminal" evidence="10">
    <location>
        <begin position="28"/>
        <end position="110"/>
    </location>
</feature>
<dbReference type="EMBL" id="KE164659">
    <property type="protein sequence ID" value="EPQ19344.1"/>
    <property type="molecule type" value="Genomic_DNA"/>
</dbReference>
<sequence length="143" mass="15785">MRSLLSAGLPYPTGFYAIGQALPLLGRKEILKTHIAHWWSPDGTRLAYATINDSRVPVMELPAYTGAMYPTGKLYHYPKAGCENPSISLHVIGLNGPTHDLEMTPPDDPRMSWPALGPVPETEGKGNMIYAYLESEIVEIYIT</sequence>
<dbReference type="InterPro" id="IPR002469">
    <property type="entry name" value="Peptidase_S9B_N"/>
</dbReference>
<evidence type="ECO:0000313" key="11">
    <source>
        <dbReference type="EMBL" id="EPQ19344.1"/>
    </source>
</evidence>
<keyword evidence="4" id="KW-0812">Transmembrane</keyword>
<accession>S7NNT7</accession>
<keyword evidence="6" id="KW-1133">Transmembrane helix</keyword>
<evidence type="ECO:0000256" key="1">
    <source>
        <dbReference type="ARBA" id="ARBA00004401"/>
    </source>
</evidence>
<keyword evidence="12" id="KW-1185">Reference proteome</keyword>
<dbReference type="Proteomes" id="UP000052978">
    <property type="component" value="Unassembled WGS sequence"/>
</dbReference>
<dbReference type="PANTHER" id="PTHR11731">
    <property type="entry name" value="PROTEASE FAMILY S9B,C DIPEPTIDYL-PEPTIDASE IV-RELATED"/>
    <property type="match status" value="1"/>
</dbReference>
<dbReference type="GO" id="GO:0006508">
    <property type="term" value="P:proteolysis"/>
    <property type="evidence" value="ECO:0007669"/>
    <property type="project" value="InterPro"/>
</dbReference>
<organism evidence="11 12">
    <name type="scientific">Myotis brandtii</name>
    <name type="common">Brandt's bat</name>
    <dbReference type="NCBI Taxonomy" id="109478"/>
    <lineage>
        <taxon>Eukaryota</taxon>
        <taxon>Metazoa</taxon>
        <taxon>Chordata</taxon>
        <taxon>Craniata</taxon>
        <taxon>Vertebrata</taxon>
        <taxon>Euteleostomi</taxon>
        <taxon>Mammalia</taxon>
        <taxon>Eutheria</taxon>
        <taxon>Laurasiatheria</taxon>
        <taxon>Chiroptera</taxon>
        <taxon>Yangochiroptera</taxon>
        <taxon>Vespertilionidae</taxon>
        <taxon>Myotis</taxon>
    </lineage>
</organism>
<dbReference type="Gene3D" id="2.140.10.30">
    <property type="entry name" value="Dipeptidylpeptidase IV, N-terminal domain"/>
    <property type="match status" value="1"/>
</dbReference>
<evidence type="ECO:0000256" key="6">
    <source>
        <dbReference type="ARBA" id="ARBA00022989"/>
    </source>
</evidence>
<comment type="similarity">
    <text evidence="2">Belongs to the peptidase S9B family.</text>
</comment>
<dbReference type="GO" id="GO:1901379">
    <property type="term" value="P:regulation of potassium ion transmembrane transport"/>
    <property type="evidence" value="ECO:0007669"/>
    <property type="project" value="TreeGrafter"/>
</dbReference>
<evidence type="ECO:0000256" key="8">
    <source>
        <dbReference type="ARBA" id="ARBA00023157"/>
    </source>
</evidence>
<evidence type="ECO:0000256" key="7">
    <source>
        <dbReference type="ARBA" id="ARBA00023136"/>
    </source>
</evidence>